<feature type="compositionally biased region" description="Basic and acidic residues" evidence="1">
    <location>
        <begin position="75"/>
        <end position="99"/>
    </location>
</feature>
<dbReference type="OrthoDB" id="73919at2759"/>
<feature type="domain" description="PH" evidence="2">
    <location>
        <begin position="140"/>
        <end position="239"/>
    </location>
</feature>
<dbReference type="SUPFAM" id="SSF50729">
    <property type="entry name" value="PH domain-like"/>
    <property type="match status" value="1"/>
</dbReference>
<dbReference type="InterPro" id="IPR011993">
    <property type="entry name" value="PH-like_dom_sf"/>
</dbReference>
<dbReference type="AlphaFoldDB" id="L7JZA2"/>
<gene>
    <name evidence="3" type="ORF">THOM_0950</name>
</gene>
<dbReference type="VEuPathDB" id="MicrosporidiaDB:THOM_0950"/>
<keyword evidence="4" id="KW-1185">Reference proteome</keyword>
<name>L7JZA2_TRAHO</name>
<evidence type="ECO:0000313" key="4">
    <source>
        <dbReference type="Proteomes" id="UP000011185"/>
    </source>
</evidence>
<dbReference type="Pfam" id="PF00169">
    <property type="entry name" value="PH"/>
    <property type="match status" value="1"/>
</dbReference>
<dbReference type="HOGENOM" id="CLU_1143236_0_0_1"/>
<sequence length="243" mass="28869">MKNAQKKEEEEEINKRVEERIKTEREEEMKKEEQIKKEEEEKVKEEQKTKEEEIKKEEEMKKEEEHKGTAAGAQQDDKQKKVHFEEQKNEQRDVSKDPSKSIQSPTQEQPRPQVEINTGAVPLSALAPNTELFILRTTNKIVLEGPISKRMLFFSCFWHKRYFVLTNDGMLCYFRALNGRGKGKLNLRHVNDVRRINEETSGANKYKIILRYNGYTESIRFDDERVRDHWNNKIREVRDTLNG</sequence>
<feature type="region of interest" description="Disordered" evidence="1">
    <location>
        <begin position="1"/>
        <end position="114"/>
    </location>
</feature>
<reference evidence="3 4" key="1">
    <citation type="journal article" date="2012" name="PLoS Pathog.">
        <title>The genome of the obligate intracellular parasite Trachipleistophora hominis: new insights into microsporidian genome dynamics and reductive evolution.</title>
        <authorList>
            <person name="Heinz E."/>
            <person name="Williams T.A."/>
            <person name="Nakjang S."/>
            <person name="Noel C.J."/>
            <person name="Swan D.C."/>
            <person name="Goldberg A.V."/>
            <person name="Harris S.R."/>
            <person name="Weinmaier T."/>
            <person name="Markert S."/>
            <person name="Becher D."/>
            <person name="Bernhardt J."/>
            <person name="Dagan T."/>
            <person name="Hacker C."/>
            <person name="Lucocq J.M."/>
            <person name="Schweder T."/>
            <person name="Rattei T."/>
            <person name="Hall N."/>
            <person name="Hirt R.P."/>
            <person name="Embley T.M."/>
        </authorList>
    </citation>
    <scope>NUCLEOTIDE SEQUENCE [LARGE SCALE GENOMIC DNA]</scope>
</reference>
<dbReference type="PROSITE" id="PS50003">
    <property type="entry name" value="PH_DOMAIN"/>
    <property type="match status" value="1"/>
</dbReference>
<dbReference type="SMART" id="SM00233">
    <property type="entry name" value="PH"/>
    <property type="match status" value="1"/>
</dbReference>
<evidence type="ECO:0000256" key="1">
    <source>
        <dbReference type="SAM" id="MobiDB-lite"/>
    </source>
</evidence>
<dbReference type="Gene3D" id="2.30.29.30">
    <property type="entry name" value="Pleckstrin-homology domain (PH domain)/Phosphotyrosine-binding domain (PTB)"/>
    <property type="match status" value="1"/>
</dbReference>
<evidence type="ECO:0000313" key="3">
    <source>
        <dbReference type="EMBL" id="ELQ76087.1"/>
    </source>
</evidence>
<dbReference type="Proteomes" id="UP000011185">
    <property type="component" value="Unassembled WGS sequence"/>
</dbReference>
<evidence type="ECO:0000259" key="2">
    <source>
        <dbReference type="PROSITE" id="PS50003"/>
    </source>
</evidence>
<feature type="compositionally biased region" description="Basic and acidic residues" evidence="1">
    <location>
        <begin position="1"/>
        <end position="68"/>
    </location>
</feature>
<dbReference type="InterPro" id="IPR001849">
    <property type="entry name" value="PH_domain"/>
</dbReference>
<dbReference type="EMBL" id="JH993877">
    <property type="protein sequence ID" value="ELQ76087.1"/>
    <property type="molecule type" value="Genomic_DNA"/>
</dbReference>
<accession>L7JZA2</accession>
<protein>
    <submittedName>
        <fullName evidence="3">Putative Pleckstrin like-type, Pleckstrin like domain protein</fullName>
    </submittedName>
</protein>
<feature type="compositionally biased region" description="Polar residues" evidence="1">
    <location>
        <begin position="100"/>
        <end position="110"/>
    </location>
</feature>
<organism evidence="3 4">
    <name type="scientific">Trachipleistophora hominis</name>
    <name type="common">Microsporidian parasite</name>
    <dbReference type="NCBI Taxonomy" id="72359"/>
    <lineage>
        <taxon>Eukaryota</taxon>
        <taxon>Fungi</taxon>
        <taxon>Fungi incertae sedis</taxon>
        <taxon>Microsporidia</taxon>
        <taxon>Pleistophoridae</taxon>
        <taxon>Trachipleistophora</taxon>
    </lineage>
</organism>
<dbReference type="InParanoid" id="L7JZA2"/>
<proteinExistence type="predicted"/>